<evidence type="ECO:0000313" key="13">
    <source>
        <dbReference type="EMBL" id="ULU05400.1"/>
    </source>
</evidence>
<name>A0AAE9IUC2_CAEBR</name>
<comment type="catalytic activity">
    <reaction evidence="10">
        <text>L-seryl-[protein] + ATP = O-phospho-L-seryl-[protein] + ADP + H(+)</text>
        <dbReference type="Rhea" id="RHEA:17989"/>
        <dbReference type="Rhea" id="RHEA-COMP:9863"/>
        <dbReference type="Rhea" id="RHEA-COMP:11604"/>
        <dbReference type="ChEBI" id="CHEBI:15378"/>
        <dbReference type="ChEBI" id="CHEBI:29999"/>
        <dbReference type="ChEBI" id="CHEBI:30616"/>
        <dbReference type="ChEBI" id="CHEBI:83421"/>
        <dbReference type="ChEBI" id="CHEBI:456216"/>
        <dbReference type="EC" id="2.7.11.22"/>
    </reaction>
</comment>
<evidence type="ECO:0000256" key="10">
    <source>
        <dbReference type="ARBA" id="ARBA00048367"/>
    </source>
</evidence>
<dbReference type="Gene3D" id="3.30.200.20">
    <property type="entry name" value="Phosphorylase Kinase, domain 1"/>
    <property type="match status" value="1"/>
</dbReference>
<feature type="compositionally biased region" description="Basic and acidic residues" evidence="11">
    <location>
        <begin position="41"/>
        <end position="62"/>
    </location>
</feature>
<feature type="compositionally biased region" description="Basic and acidic residues" evidence="11">
    <location>
        <begin position="273"/>
        <end position="283"/>
    </location>
</feature>
<organism evidence="13 14">
    <name type="scientific">Caenorhabditis briggsae</name>
    <dbReference type="NCBI Taxonomy" id="6238"/>
    <lineage>
        <taxon>Eukaryota</taxon>
        <taxon>Metazoa</taxon>
        <taxon>Ecdysozoa</taxon>
        <taxon>Nematoda</taxon>
        <taxon>Chromadorea</taxon>
        <taxon>Rhabditida</taxon>
        <taxon>Rhabditina</taxon>
        <taxon>Rhabditomorpha</taxon>
        <taxon>Rhabditoidea</taxon>
        <taxon>Rhabditidae</taxon>
        <taxon>Peloderinae</taxon>
        <taxon>Caenorhabditis</taxon>
    </lineage>
</organism>
<dbReference type="GO" id="GO:0040019">
    <property type="term" value="P:positive regulation of embryonic development"/>
    <property type="evidence" value="ECO:0007669"/>
    <property type="project" value="UniProtKB-ARBA"/>
</dbReference>
<dbReference type="PANTHER" id="PTHR24056">
    <property type="entry name" value="CELL DIVISION PROTEIN KINASE"/>
    <property type="match status" value="1"/>
</dbReference>
<protein>
    <recommendedName>
        <fullName evidence="3">cyclin-dependent kinase</fullName>
        <ecNumber evidence="3">2.7.11.22</ecNumber>
    </recommendedName>
</protein>
<accession>A0AAE9IUC2</accession>
<dbReference type="SMART" id="SM00220">
    <property type="entry name" value="S_TKc"/>
    <property type="match status" value="1"/>
</dbReference>
<dbReference type="PANTHER" id="PTHR24056:SF107">
    <property type="entry name" value="CYCLIN-DEPENDENT KINASE 11A-RELATED"/>
    <property type="match status" value="1"/>
</dbReference>
<dbReference type="PROSITE" id="PS50011">
    <property type="entry name" value="PROTEIN_KINASE_DOM"/>
    <property type="match status" value="1"/>
</dbReference>
<dbReference type="GO" id="GO:0005634">
    <property type="term" value="C:nucleus"/>
    <property type="evidence" value="ECO:0007669"/>
    <property type="project" value="UniProtKB-SubCell"/>
</dbReference>
<feature type="compositionally biased region" description="Basic and acidic residues" evidence="11">
    <location>
        <begin position="290"/>
        <end position="300"/>
    </location>
</feature>
<dbReference type="Proteomes" id="UP000827892">
    <property type="component" value="Chromosome II"/>
</dbReference>
<evidence type="ECO:0000256" key="11">
    <source>
        <dbReference type="SAM" id="MobiDB-lite"/>
    </source>
</evidence>
<dbReference type="FunFam" id="1.10.510.10:FF:000533">
    <property type="entry name" value="cyclin-dependent kinase 10"/>
    <property type="match status" value="1"/>
</dbReference>
<keyword evidence="7" id="KW-0418">Kinase</keyword>
<evidence type="ECO:0000256" key="5">
    <source>
        <dbReference type="ARBA" id="ARBA00022679"/>
    </source>
</evidence>
<dbReference type="Gene3D" id="1.10.510.10">
    <property type="entry name" value="Transferase(Phosphotransferase) domain 1"/>
    <property type="match status" value="1"/>
</dbReference>
<dbReference type="GO" id="GO:0005524">
    <property type="term" value="F:ATP binding"/>
    <property type="evidence" value="ECO:0007669"/>
    <property type="project" value="UniProtKB-KW"/>
</dbReference>
<feature type="compositionally biased region" description="Basic and acidic residues" evidence="11">
    <location>
        <begin position="199"/>
        <end position="214"/>
    </location>
</feature>
<dbReference type="GO" id="GO:0005737">
    <property type="term" value="C:cytoplasm"/>
    <property type="evidence" value="ECO:0007669"/>
    <property type="project" value="UniProtKB-ARBA"/>
</dbReference>
<keyword evidence="6" id="KW-0547">Nucleotide-binding</keyword>
<dbReference type="CDD" id="cd07843">
    <property type="entry name" value="STKc_CDC2L1"/>
    <property type="match status" value="1"/>
</dbReference>
<feature type="compositionally biased region" description="Basic residues" evidence="11">
    <location>
        <begin position="144"/>
        <end position="156"/>
    </location>
</feature>
<feature type="compositionally biased region" description="Basic and acidic residues" evidence="11">
    <location>
        <begin position="1"/>
        <end position="18"/>
    </location>
</feature>
<dbReference type="InterPro" id="IPR008271">
    <property type="entry name" value="Ser/Thr_kinase_AS"/>
</dbReference>
<keyword evidence="8" id="KW-0067">ATP-binding</keyword>
<dbReference type="InterPro" id="IPR045267">
    <property type="entry name" value="CDK11/PITSLRE_STKc"/>
</dbReference>
<comment type="subcellular location">
    <subcellularLocation>
        <location evidence="1">Nucleus</location>
    </subcellularLocation>
</comment>
<evidence type="ECO:0000259" key="12">
    <source>
        <dbReference type="PROSITE" id="PS50011"/>
    </source>
</evidence>
<dbReference type="InterPro" id="IPR011009">
    <property type="entry name" value="Kinase-like_dom_sf"/>
</dbReference>
<dbReference type="EMBL" id="CP090892">
    <property type="protein sequence ID" value="ULU05400.1"/>
    <property type="molecule type" value="Genomic_DNA"/>
</dbReference>
<feature type="compositionally biased region" description="Basic and acidic residues" evidence="11">
    <location>
        <begin position="89"/>
        <end position="143"/>
    </location>
</feature>
<dbReference type="PROSITE" id="PS00108">
    <property type="entry name" value="PROTEIN_KINASE_ST"/>
    <property type="match status" value="1"/>
</dbReference>
<evidence type="ECO:0000256" key="2">
    <source>
        <dbReference type="ARBA" id="ARBA00006485"/>
    </source>
</evidence>
<evidence type="ECO:0000256" key="4">
    <source>
        <dbReference type="ARBA" id="ARBA00022527"/>
    </source>
</evidence>
<feature type="compositionally biased region" description="Basic residues" evidence="11">
    <location>
        <begin position="164"/>
        <end position="180"/>
    </location>
</feature>
<keyword evidence="4" id="KW-0723">Serine/threonine-protein kinase</keyword>
<evidence type="ECO:0000256" key="3">
    <source>
        <dbReference type="ARBA" id="ARBA00012425"/>
    </source>
</evidence>
<reference evidence="13 14" key="1">
    <citation type="submission" date="2022-05" db="EMBL/GenBank/DDBJ databases">
        <title>Chromosome-level reference genomes for two strains of Caenorhabditis briggsae: an improved platform for comparative genomics.</title>
        <authorList>
            <person name="Stevens L."/>
            <person name="Andersen E.C."/>
        </authorList>
    </citation>
    <scope>NUCLEOTIDE SEQUENCE [LARGE SCALE GENOMIC DNA]</scope>
    <source>
        <strain evidence="13">QX1410_ONT</strain>
        <tissue evidence="13">Whole-organism</tissue>
    </source>
</reference>
<evidence type="ECO:0000256" key="8">
    <source>
        <dbReference type="ARBA" id="ARBA00022840"/>
    </source>
</evidence>
<dbReference type="Pfam" id="PF00069">
    <property type="entry name" value="Pkinase"/>
    <property type="match status" value="1"/>
</dbReference>
<dbReference type="EC" id="2.7.11.22" evidence="3"/>
<keyword evidence="5" id="KW-0808">Transferase</keyword>
<evidence type="ECO:0000256" key="6">
    <source>
        <dbReference type="ARBA" id="ARBA00022741"/>
    </source>
</evidence>
<dbReference type="InterPro" id="IPR000719">
    <property type="entry name" value="Prot_kinase_dom"/>
</dbReference>
<evidence type="ECO:0000313" key="14">
    <source>
        <dbReference type="Proteomes" id="UP000827892"/>
    </source>
</evidence>
<dbReference type="GO" id="GO:0004693">
    <property type="term" value="F:cyclin-dependent protein serine/threonine kinase activity"/>
    <property type="evidence" value="ECO:0007669"/>
    <property type="project" value="UniProtKB-EC"/>
</dbReference>
<gene>
    <name evidence="13" type="ORF">L3Y34_017820</name>
</gene>
<dbReference type="FunFam" id="3.30.200.20:FF:000054">
    <property type="entry name" value="Cyclin-dependent kinase 11B"/>
    <property type="match status" value="1"/>
</dbReference>
<dbReference type="InterPro" id="IPR050108">
    <property type="entry name" value="CDK"/>
</dbReference>
<comment type="catalytic activity">
    <reaction evidence="9">
        <text>L-threonyl-[protein] + ATP = O-phospho-L-threonyl-[protein] + ADP + H(+)</text>
        <dbReference type="Rhea" id="RHEA:46608"/>
        <dbReference type="Rhea" id="RHEA-COMP:11060"/>
        <dbReference type="Rhea" id="RHEA-COMP:11605"/>
        <dbReference type="ChEBI" id="CHEBI:15378"/>
        <dbReference type="ChEBI" id="CHEBI:30013"/>
        <dbReference type="ChEBI" id="CHEBI:30616"/>
        <dbReference type="ChEBI" id="CHEBI:61977"/>
        <dbReference type="ChEBI" id="CHEBI:456216"/>
        <dbReference type="EC" id="2.7.11.22"/>
    </reaction>
</comment>
<proteinExistence type="inferred from homology"/>
<evidence type="ECO:0000256" key="9">
    <source>
        <dbReference type="ARBA" id="ARBA00047811"/>
    </source>
</evidence>
<feature type="region of interest" description="Disordered" evidence="11">
    <location>
        <begin position="660"/>
        <end position="695"/>
    </location>
</feature>
<sequence length="730" mass="85173">MSEKVSSHDEGEISDESHKRSKVVRVTSKLNVRVSGNRASSSEDAKSSRSNREQETKMRESILSRLSKRKVSDSDDDTTEQRFSIQPKDAQKAKEDRYREKERERRKGRDHRDDRRAGREIDARPSNRDPRGKNERSDRDGKGHEHRHHSHHHKHDRTSDREKEKHRKRDERNKDRHRQSRTTSPEDDRTQKSPLKKARQYDAPEDAKLFDRVLDPNYKSKQQEVLVVEDVEMSPVEILDEKEEKEITEFTIDSPAGPKKYSKFESDPESDHEEEKKVHTIKDSDDDDVVEVHDDPLHSDYDEDESDDDKYSKTPEDREWEEMTETELRLHKEAMKKRQVVRQKALIAQLPVFYPGLMGCRNIDEYECVNRVDEGTFGVVYRGKDKRTDEIVALKRLKMEKEREGFPITALREINMLLKAGNHPNIVNVKEILLGSNMDKIYMAMEFVEHDMKSLLDTMSRRNKRFSIGEQKTLMRQLLSGIEHMHKLWILHRDLKTSNLLMSHTGVLKIADFGLAREYGDPLRKFTSIVVTLWYRSPELLLGTRLYSTPVDMWSIGCIMAELILLKPLFPGQGETEQIKKIFMELGTPTESIWPGVSELERWKTLTFEKYPYNQLRKKFLAGRLLNDTGFKLLNGLLTLDPKNRVSASQALDHEWFEEEPHPVPPEEFPTFPAKSEQNKAPPPAAKPKQPENRMAHVDPETAKLLKQFEVRPEQVKPGGFSLKFDPTRF</sequence>
<feature type="region of interest" description="Disordered" evidence="11">
    <location>
        <begin position="1"/>
        <end position="323"/>
    </location>
</feature>
<feature type="compositionally biased region" description="Acidic residues" evidence="11">
    <location>
        <begin position="227"/>
        <end position="241"/>
    </location>
</feature>
<evidence type="ECO:0000256" key="7">
    <source>
        <dbReference type="ARBA" id="ARBA00022777"/>
    </source>
</evidence>
<dbReference type="AlphaFoldDB" id="A0AAE9IUC2"/>
<dbReference type="SUPFAM" id="SSF56112">
    <property type="entry name" value="Protein kinase-like (PK-like)"/>
    <property type="match status" value="1"/>
</dbReference>
<evidence type="ECO:0000256" key="1">
    <source>
        <dbReference type="ARBA" id="ARBA00004123"/>
    </source>
</evidence>
<comment type="similarity">
    <text evidence="2">Belongs to the protein kinase superfamily. CMGC Ser/Thr protein kinase family. CDC2/CDKX subfamily.</text>
</comment>
<feature type="domain" description="Protein kinase" evidence="12">
    <location>
        <begin position="366"/>
        <end position="657"/>
    </location>
</feature>